<dbReference type="EMBL" id="JAGQLK010000016">
    <property type="protein sequence ID" value="MCA9382967.1"/>
    <property type="molecule type" value="Genomic_DNA"/>
</dbReference>
<evidence type="ECO:0000313" key="1">
    <source>
        <dbReference type="EMBL" id="MCA9382967.1"/>
    </source>
</evidence>
<proteinExistence type="predicted"/>
<comment type="caution">
    <text evidence="1">The sequence shown here is derived from an EMBL/GenBank/DDBJ whole genome shotgun (WGS) entry which is preliminary data.</text>
</comment>
<organism evidence="1 2">
    <name type="scientific">Candidatus Dojkabacteria bacterium</name>
    <dbReference type="NCBI Taxonomy" id="2099670"/>
    <lineage>
        <taxon>Bacteria</taxon>
        <taxon>Candidatus Dojkabacteria</taxon>
    </lineage>
</organism>
<protein>
    <submittedName>
        <fullName evidence="1">Uncharacterized protein</fullName>
    </submittedName>
</protein>
<reference evidence="1" key="2">
    <citation type="journal article" date="2021" name="Microbiome">
        <title>Successional dynamics and alternative stable states in a saline activated sludge microbial community over 9 years.</title>
        <authorList>
            <person name="Wang Y."/>
            <person name="Ye J."/>
            <person name="Ju F."/>
            <person name="Liu L."/>
            <person name="Boyd J.A."/>
            <person name="Deng Y."/>
            <person name="Parks D.H."/>
            <person name="Jiang X."/>
            <person name="Yin X."/>
            <person name="Woodcroft B.J."/>
            <person name="Tyson G.W."/>
            <person name="Hugenholtz P."/>
            <person name="Polz M.F."/>
            <person name="Zhang T."/>
        </authorList>
    </citation>
    <scope>NUCLEOTIDE SEQUENCE</scope>
    <source>
        <strain evidence="1">HKST-UBA14</strain>
    </source>
</reference>
<dbReference type="AlphaFoldDB" id="A0A955L508"/>
<dbReference type="Proteomes" id="UP000783287">
    <property type="component" value="Unassembled WGS sequence"/>
</dbReference>
<accession>A0A955L508</accession>
<evidence type="ECO:0000313" key="2">
    <source>
        <dbReference type="Proteomes" id="UP000783287"/>
    </source>
</evidence>
<gene>
    <name evidence="1" type="ORF">KC909_01250</name>
</gene>
<sequence length="214" mass="24547">MLDLDGNILWGPSQPISSDKLQEIITNPIEQPRIIHESSFVNAMYSVLKRAAHIWRWPYAGARDAVMLLREQIGDERIGVLTGRHESNLARITYGQLNRLFGFGESTQDNIFLRPPGYQRSSDWKLAKLLDLDEERKDNSAPIILIDNEVGLAARVASVAEKQNRNIYVILKESYATTGKEEELLKLKNLRMYSDYNQWTDLINEIISDSQSRK</sequence>
<reference evidence="1" key="1">
    <citation type="submission" date="2020-04" db="EMBL/GenBank/DDBJ databases">
        <authorList>
            <person name="Zhang T."/>
        </authorList>
    </citation>
    <scope>NUCLEOTIDE SEQUENCE</scope>
    <source>
        <strain evidence="1">HKST-UBA14</strain>
    </source>
</reference>
<name>A0A955L508_9BACT</name>